<dbReference type="Pfam" id="PF21079">
    <property type="entry name" value="GDH_HM2"/>
    <property type="match status" value="1"/>
</dbReference>
<dbReference type="InterPro" id="IPR049062">
    <property type="entry name" value="NAD_Glu_DH_ACT2"/>
</dbReference>
<dbReference type="Pfam" id="PF21076">
    <property type="entry name" value="GDH_ACT2"/>
    <property type="match status" value="1"/>
</dbReference>
<dbReference type="Pfam" id="PF21075">
    <property type="entry name" value="GDH_ACT1"/>
    <property type="match status" value="1"/>
</dbReference>
<evidence type="ECO:0000313" key="3">
    <source>
        <dbReference type="EMBL" id="NHC16253.1"/>
    </source>
</evidence>
<comment type="caution">
    <text evidence="3">The sequence shown here is derived from an EMBL/GenBank/DDBJ whole genome shotgun (WGS) entry which is preliminary data.</text>
</comment>
<dbReference type="EMBL" id="JAANNP010000117">
    <property type="protein sequence ID" value="NHC16253.1"/>
    <property type="molecule type" value="Genomic_DNA"/>
</dbReference>
<name>A0ABX0H093_9ACTN</name>
<organism evidence="3 4">
    <name type="scientific">Motilibacter deserti</name>
    <dbReference type="NCBI Taxonomy" id="2714956"/>
    <lineage>
        <taxon>Bacteria</taxon>
        <taxon>Bacillati</taxon>
        <taxon>Actinomycetota</taxon>
        <taxon>Actinomycetes</taxon>
        <taxon>Motilibacterales</taxon>
        <taxon>Motilibacteraceae</taxon>
        <taxon>Motilibacter</taxon>
    </lineage>
</organism>
<dbReference type="PANTHER" id="PTHR43403">
    <property type="entry name" value="NAD-SPECIFIC GLUTAMATE DEHYDROGENASE"/>
    <property type="match status" value="1"/>
</dbReference>
<sequence length="563" mass="60848">MSAQLPTSPAADLPGGPARLAAAYFAHVPPDEVQGQGAGHADAVLAAHARLGARRPAGEALVQAYVLDEEVGARIALDVITDDMPFLVDSVTALVSRLGYAITWLLHPQLAVRRDADGRLEDVLGPAAASCPQGCLAESWMHLELSGERTTPDELAAAVRGVLGDVRVAVEDWQPMRTQSLRMADELAAERPAGIGAAEADEAVELLRWLAQNSFTFLGYADYALEPDGTGLRRVPGSELGILRPHEPATRPVQAEGPVVRRFSPEAAAIASEPRLLVLTKANSRSTVHRPAYLDHVGIKTFDGSGRVVGERRFLGLFSSTAYSESVLRIPVLRRKAEHVMHAAGTVATSHSGRQVLQVLEAYPRDELFQVDAETLASVVLEVLRLGERRRVRAFLRRDDYGRFVSCLLYFPRDRYTTTVRLRMEAVLREAVGADSIDYTARVTESVLARLHFVAWVPPGDRLPEVDAAAIEARLAAATRTWEDDLADAVGAAHEPAAAAALLRRYARAFPQAYKEDFGAAEAVLDIGHLESLEGPEGDRLALSFSAGADPGAARLKLYRDAP</sequence>
<dbReference type="InterPro" id="IPR049059">
    <property type="entry name" value="NAD_Glu_DH_HM1"/>
</dbReference>
<gene>
    <name evidence="3" type="ORF">G9H71_20920</name>
</gene>
<evidence type="ECO:0000259" key="2">
    <source>
        <dbReference type="Pfam" id="PF21076"/>
    </source>
</evidence>
<accession>A0ABX0H093</accession>
<feature type="non-terminal residue" evidence="3">
    <location>
        <position position="563"/>
    </location>
</feature>
<dbReference type="Pfam" id="PF21073">
    <property type="entry name" value="GDH_HM1"/>
    <property type="match status" value="1"/>
</dbReference>
<proteinExistence type="predicted"/>
<protein>
    <submittedName>
        <fullName evidence="3">NAD-glutamate dehydrogenase</fullName>
    </submittedName>
</protein>
<keyword evidence="4" id="KW-1185">Reference proteome</keyword>
<evidence type="ECO:0000259" key="1">
    <source>
        <dbReference type="Pfam" id="PF21075"/>
    </source>
</evidence>
<evidence type="ECO:0000313" key="4">
    <source>
        <dbReference type="Proteomes" id="UP000800981"/>
    </source>
</evidence>
<dbReference type="PANTHER" id="PTHR43403:SF1">
    <property type="entry name" value="NAD-SPECIFIC GLUTAMATE DEHYDROGENASE"/>
    <property type="match status" value="1"/>
</dbReference>
<feature type="domain" description="NAD-glutamate dehydrogenase N-terminal ACT1" evidence="1">
    <location>
        <begin position="21"/>
        <end position="148"/>
    </location>
</feature>
<dbReference type="InterPro" id="IPR024727">
    <property type="entry name" value="NAD_Glu_DH_N_ACT1"/>
</dbReference>
<feature type="domain" description="NAD-glutamate dehydrogenase ACT2" evidence="2">
    <location>
        <begin position="393"/>
        <end position="483"/>
    </location>
</feature>
<dbReference type="InterPro" id="IPR007780">
    <property type="entry name" value="NAD_Glu_DH_bac"/>
</dbReference>
<dbReference type="Proteomes" id="UP000800981">
    <property type="component" value="Unassembled WGS sequence"/>
</dbReference>
<dbReference type="InterPro" id="IPR049058">
    <property type="entry name" value="NAD_Glu_DH_HM2"/>
</dbReference>
<reference evidence="3 4" key="1">
    <citation type="submission" date="2020-03" db="EMBL/GenBank/DDBJ databases">
        <title>Two novel Motilibacter sp.</title>
        <authorList>
            <person name="Liu S."/>
        </authorList>
    </citation>
    <scope>NUCLEOTIDE SEQUENCE [LARGE SCALE GENOMIC DNA]</scope>
    <source>
        <strain evidence="3 4">E257</strain>
    </source>
</reference>